<dbReference type="SUPFAM" id="SSF54211">
    <property type="entry name" value="Ribosomal protein S5 domain 2-like"/>
    <property type="match status" value="2"/>
</dbReference>
<dbReference type="AlphaFoldDB" id="A0A4V2V015"/>
<feature type="compositionally biased region" description="Polar residues" evidence="13">
    <location>
        <begin position="42"/>
        <end position="54"/>
    </location>
</feature>
<dbReference type="GO" id="GO:0046872">
    <property type="term" value="F:metal ion binding"/>
    <property type="evidence" value="ECO:0007669"/>
    <property type="project" value="UniProtKB-KW"/>
</dbReference>
<evidence type="ECO:0000256" key="3">
    <source>
        <dbReference type="ARBA" id="ARBA00005002"/>
    </source>
</evidence>
<feature type="binding site" evidence="12">
    <location>
        <position position="285"/>
    </location>
    <ligand>
        <name>Zn(2+)</name>
        <dbReference type="ChEBI" id="CHEBI:29105"/>
    </ligand>
</feature>
<evidence type="ECO:0000256" key="9">
    <source>
        <dbReference type="ARBA" id="ARBA00022833"/>
    </source>
</evidence>
<dbReference type="Gene3D" id="3.30.1700.10">
    <property type="entry name" value="lpxc deacetylase, domain 2"/>
    <property type="match status" value="1"/>
</dbReference>
<dbReference type="GO" id="GO:0009245">
    <property type="term" value="P:lipid A biosynthetic process"/>
    <property type="evidence" value="ECO:0007669"/>
    <property type="project" value="UniProtKB-UniRule"/>
</dbReference>
<accession>A0A4V2V015</accession>
<name>A0A4V2V015_9HYPH</name>
<evidence type="ECO:0000313" key="14">
    <source>
        <dbReference type="EMBL" id="TCT13509.1"/>
    </source>
</evidence>
<dbReference type="PANTHER" id="PTHR33694">
    <property type="entry name" value="UDP-3-O-ACYL-N-ACETYLGLUCOSAMINE DEACETYLASE 1, MITOCHONDRIAL-RELATED"/>
    <property type="match status" value="1"/>
</dbReference>
<protein>
    <recommendedName>
        <fullName evidence="4 12">UDP-3-O-acyl-N-acetylglucosamine deacetylase</fullName>
        <shortName evidence="12">UDP-3-O-acyl-GlcNAc deacetylase</shortName>
        <ecNumber evidence="4 12">3.5.1.108</ecNumber>
    </recommendedName>
    <alternativeName>
        <fullName evidence="12">UDP-3-O-[R-3-hydroxymyristoyl]-N-acetylglucosamine deacetylase</fullName>
    </alternativeName>
</protein>
<sequence length="359" mass="38481">MSRTGQASERRLAQGPVVHVGSFGWTQACRSDGDRDGAAKGSSEQMQAHSQTTIGDRVSLSGVGVHSGTPSSITLHPAEPDTGIIFLKNSDSSVCDIEVPASHRWVVATSLSTVLGSDEAGSIATVEHLLATISGMGIDNVLVEVDGHEVPIMDGSAEAFVEAIAQVGLRRQPARRRYIRVLEPVRVAMGESVGELLPFNGRRFEVEIDFADTIIGRQAYVFDLDSGDFRRELARARTFGFVDSVEQLWANGYALGASLDNTVVIGDGVVINPEGLRFADEFVRHKALDAIGDLTLAGGPILGLYRSYRGGHKLNCAIVEALLSRDSAWEWVEMPVRREAVQADVEALLPAAVYGADVA</sequence>
<dbReference type="GO" id="GO:0103117">
    <property type="term" value="F:UDP-3-O-acyl-N-acetylglucosamine deacetylase activity"/>
    <property type="evidence" value="ECO:0007669"/>
    <property type="project" value="UniProtKB-UniRule"/>
</dbReference>
<dbReference type="HAMAP" id="MF_00388">
    <property type="entry name" value="LpxC"/>
    <property type="match status" value="1"/>
</dbReference>
<dbReference type="InterPro" id="IPR020568">
    <property type="entry name" value="Ribosomal_Su5_D2-typ_SF"/>
</dbReference>
<feature type="region of interest" description="Disordered" evidence="13">
    <location>
        <begin position="29"/>
        <end position="54"/>
    </location>
</feature>
<dbReference type="GO" id="GO:0016020">
    <property type="term" value="C:membrane"/>
    <property type="evidence" value="ECO:0007669"/>
    <property type="project" value="GOC"/>
</dbReference>
<organism evidence="14 15">
    <name type="scientific">Tepidamorphus gemmatus</name>
    <dbReference type="NCBI Taxonomy" id="747076"/>
    <lineage>
        <taxon>Bacteria</taxon>
        <taxon>Pseudomonadati</taxon>
        <taxon>Pseudomonadota</taxon>
        <taxon>Alphaproteobacteria</taxon>
        <taxon>Hyphomicrobiales</taxon>
        <taxon>Tepidamorphaceae</taxon>
        <taxon>Tepidamorphus</taxon>
    </lineage>
</organism>
<dbReference type="InterPro" id="IPR015870">
    <property type="entry name" value="UDP-acyl_N-AcGlcN_deAcase_N"/>
</dbReference>
<evidence type="ECO:0000256" key="13">
    <source>
        <dbReference type="SAM" id="MobiDB-lite"/>
    </source>
</evidence>
<evidence type="ECO:0000256" key="12">
    <source>
        <dbReference type="HAMAP-Rule" id="MF_00388"/>
    </source>
</evidence>
<comment type="catalytic activity">
    <reaction evidence="11 12">
        <text>a UDP-3-O-[(3R)-3-hydroxyacyl]-N-acetyl-alpha-D-glucosamine + H2O = a UDP-3-O-[(3R)-3-hydroxyacyl]-alpha-D-glucosamine + acetate</text>
        <dbReference type="Rhea" id="RHEA:67816"/>
        <dbReference type="ChEBI" id="CHEBI:15377"/>
        <dbReference type="ChEBI" id="CHEBI:30089"/>
        <dbReference type="ChEBI" id="CHEBI:137740"/>
        <dbReference type="ChEBI" id="CHEBI:173225"/>
        <dbReference type="EC" id="3.5.1.108"/>
    </reaction>
</comment>
<evidence type="ECO:0000256" key="5">
    <source>
        <dbReference type="ARBA" id="ARBA00022516"/>
    </source>
</evidence>
<keyword evidence="6 12" id="KW-0441">Lipid A biosynthesis</keyword>
<keyword evidence="9 12" id="KW-0862">Zinc</keyword>
<gene>
    <name evidence="12" type="primary">lpxC</name>
    <name evidence="14" type="ORF">EDC22_101377</name>
</gene>
<keyword evidence="10 12" id="KW-0443">Lipid metabolism</keyword>
<evidence type="ECO:0000256" key="10">
    <source>
        <dbReference type="ARBA" id="ARBA00023098"/>
    </source>
</evidence>
<evidence type="ECO:0000256" key="7">
    <source>
        <dbReference type="ARBA" id="ARBA00022723"/>
    </source>
</evidence>
<dbReference type="Gene3D" id="3.30.230.20">
    <property type="entry name" value="lpxc deacetylase, domain 1"/>
    <property type="match status" value="1"/>
</dbReference>
<evidence type="ECO:0000256" key="2">
    <source>
        <dbReference type="ARBA" id="ARBA00002923"/>
    </source>
</evidence>
<comment type="similarity">
    <text evidence="12">Belongs to the LpxC family.</text>
</comment>
<keyword evidence="7 12" id="KW-0479">Metal-binding</keyword>
<evidence type="ECO:0000256" key="8">
    <source>
        <dbReference type="ARBA" id="ARBA00022801"/>
    </source>
</evidence>
<evidence type="ECO:0000256" key="11">
    <source>
        <dbReference type="ARBA" id="ARBA00024535"/>
    </source>
</evidence>
<evidence type="ECO:0000256" key="4">
    <source>
        <dbReference type="ARBA" id="ARBA00012745"/>
    </source>
</evidence>
<keyword evidence="5 12" id="KW-0444">Lipid biosynthesis</keyword>
<feature type="binding site" evidence="12">
    <location>
        <position position="289"/>
    </location>
    <ligand>
        <name>Zn(2+)</name>
        <dbReference type="ChEBI" id="CHEBI:29105"/>
    </ligand>
</feature>
<evidence type="ECO:0000256" key="1">
    <source>
        <dbReference type="ARBA" id="ARBA00001947"/>
    </source>
</evidence>
<dbReference type="InterPro" id="IPR004463">
    <property type="entry name" value="UDP-acyl_GlcNac_deAcase"/>
</dbReference>
<comment type="caution">
    <text evidence="14">The sequence shown here is derived from an EMBL/GenBank/DDBJ whole genome shotgun (WGS) entry which is preliminary data.</text>
</comment>
<dbReference type="UniPathway" id="UPA00359">
    <property type="reaction ID" value="UER00478"/>
</dbReference>
<dbReference type="PROSITE" id="PS51257">
    <property type="entry name" value="PROKAR_LIPOPROTEIN"/>
    <property type="match status" value="1"/>
</dbReference>
<proteinExistence type="inferred from homology"/>
<comment type="cofactor">
    <cofactor evidence="1 12">
        <name>Zn(2+)</name>
        <dbReference type="ChEBI" id="CHEBI:29105"/>
    </cofactor>
</comment>
<keyword evidence="8 12" id="KW-0378">Hydrolase</keyword>
<dbReference type="NCBIfam" id="TIGR00325">
    <property type="entry name" value="lpxC"/>
    <property type="match status" value="1"/>
</dbReference>
<dbReference type="Proteomes" id="UP000295678">
    <property type="component" value="Unassembled WGS sequence"/>
</dbReference>
<dbReference type="Pfam" id="PF03331">
    <property type="entry name" value="LpxC"/>
    <property type="match status" value="1"/>
</dbReference>
<evidence type="ECO:0000256" key="6">
    <source>
        <dbReference type="ARBA" id="ARBA00022556"/>
    </source>
</evidence>
<reference evidence="14 15" key="1">
    <citation type="submission" date="2019-03" db="EMBL/GenBank/DDBJ databases">
        <title>Genomic Encyclopedia of Type Strains, Phase IV (KMG-IV): sequencing the most valuable type-strain genomes for metagenomic binning, comparative biology and taxonomic classification.</title>
        <authorList>
            <person name="Goeker M."/>
        </authorList>
    </citation>
    <scope>NUCLEOTIDE SEQUENCE [LARGE SCALE GENOMIC DNA]</scope>
    <source>
        <strain evidence="14 15">DSM 19345</strain>
    </source>
</reference>
<evidence type="ECO:0000313" key="15">
    <source>
        <dbReference type="Proteomes" id="UP000295678"/>
    </source>
</evidence>
<comment type="function">
    <text evidence="2 12">Catalyzes the hydrolysis of UDP-3-O-myristoyl-N-acetylglucosamine to form UDP-3-O-myristoylglucosamine and acetate, the committed step in lipid A biosynthesis.</text>
</comment>
<dbReference type="EMBL" id="SMAK01000001">
    <property type="protein sequence ID" value="TCT13509.1"/>
    <property type="molecule type" value="Genomic_DNA"/>
</dbReference>
<feature type="active site" description="Proton donor" evidence="12">
    <location>
        <position position="312"/>
    </location>
</feature>
<dbReference type="EC" id="3.5.1.108" evidence="4 12"/>
<dbReference type="InterPro" id="IPR011334">
    <property type="entry name" value="UDP-acyl_GlcNac_deAcase_C"/>
</dbReference>
<keyword evidence="15" id="KW-1185">Reference proteome</keyword>
<comment type="pathway">
    <text evidence="3 12">Glycolipid biosynthesis; lipid IV(A) biosynthesis; lipid IV(A) from (3R)-3-hydroxytetradecanoyl-[acyl-carrier-protein] and UDP-N-acetyl-alpha-D-glucosamine: step 2/6.</text>
</comment>
<feature type="binding site" evidence="12">
    <location>
        <position position="128"/>
    </location>
    <ligand>
        <name>Zn(2+)</name>
        <dbReference type="ChEBI" id="CHEBI:29105"/>
    </ligand>
</feature>
<dbReference type="PANTHER" id="PTHR33694:SF1">
    <property type="entry name" value="UDP-3-O-ACYL-N-ACETYLGLUCOSAMINE DEACETYLASE 1, MITOCHONDRIAL-RELATED"/>
    <property type="match status" value="1"/>
</dbReference>